<evidence type="ECO:0000256" key="5">
    <source>
        <dbReference type="ARBA" id="ARBA00023274"/>
    </source>
</evidence>
<dbReference type="Pfam" id="PF00203">
    <property type="entry name" value="Ribosomal_S19"/>
    <property type="match status" value="1"/>
</dbReference>
<protein>
    <recommendedName>
        <fullName evidence="6">Small ribosomal subunit protein uS19c</fullName>
    </recommendedName>
</protein>
<dbReference type="PRINTS" id="PR00975">
    <property type="entry name" value="RIBOSOMALS19"/>
</dbReference>
<sequence length="88" mass="10234">MKRSKWKGPYIDPNLKKNLKLLSKKKSLPPISRDSTIIPKFIGLKFKVHTGKSFLEITVSKEMVGHKFGEFSPTRARFSFKKKKKKNK</sequence>
<evidence type="ECO:0000256" key="3">
    <source>
        <dbReference type="ARBA" id="ARBA00022884"/>
    </source>
</evidence>
<dbReference type="HAMAP" id="MF_00531">
    <property type="entry name" value="Ribosomal_uS19"/>
    <property type="match status" value="1"/>
</dbReference>
<geneLocation type="mitochondrion" evidence="8"/>
<dbReference type="GO" id="GO:0005763">
    <property type="term" value="C:mitochondrial small ribosomal subunit"/>
    <property type="evidence" value="ECO:0007669"/>
    <property type="project" value="TreeGrafter"/>
</dbReference>
<dbReference type="AlphaFoldDB" id="A0A8F9R4V4"/>
<keyword evidence="4 7" id="KW-0689">Ribosomal protein</keyword>
<evidence type="ECO:0000256" key="7">
    <source>
        <dbReference type="RuleBase" id="RU003485"/>
    </source>
</evidence>
<dbReference type="EMBL" id="MW861541">
    <property type="protein sequence ID" value="QYJ09266.1"/>
    <property type="molecule type" value="Genomic_DNA"/>
</dbReference>
<evidence type="ECO:0000256" key="1">
    <source>
        <dbReference type="ARBA" id="ARBA00007345"/>
    </source>
</evidence>
<keyword evidence="5 7" id="KW-0687">Ribonucleoprotein</keyword>
<dbReference type="InterPro" id="IPR020934">
    <property type="entry name" value="Ribosomal_uS19_CS"/>
</dbReference>
<dbReference type="GO" id="GO:0006412">
    <property type="term" value="P:translation"/>
    <property type="evidence" value="ECO:0007669"/>
    <property type="project" value="InterPro"/>
</dbReference>
<dbReference type="FunFam" id="3.30.860.10:FF:000001">
    <property type="entry name" value="30S ribosomal protein S19"/>
    <property type="match status" value="1"/>
</dbReference>
<dbReference type="GO" id="GO:0019843">
    <property type="term" value="F:rRNA binding"/>
    <property type="evidence" value="ECO:0007669"/>
    <property type="project" value="UniProtKB-KW"/>
</dbReference>
<dbReference type="InterPro" id="IPR023575">
    <property type="entry name" value="Ribosomal_uS19_SF"/>
</dbReference>
<name>A0A8F9R4V4_9STRA</name>
<proteinExistence type="inferred from homology"/>
<organism evidence="8">
    <name type="scientific">Pleurosigma intermedium</name>
    <dbReference type="NCBI Taxonomy" id="197753"/>
    <lineage>
        <taxon>Eukaryota</taxon>
        <taxon>Sar</taxon>
        <taxon>Stramenopiles</taxon>
        <taxon>Ochrophyta</taxon>
        <taxon>Bacillariophyta</taxon>
        <taxon>Bacillariophyceae</taxon>
        <taxon>Bacillariophycidae</taxon>
        <taxon>Naviculales</taxon>
        <taxon>Pleurosigmataceae</taxon>
        <taxon>Pleurosigma</taxon>
    </lineage>
</organism>
<dbReference type="InterPro" id="IPR005732">
    <property type="entry name" value="Ribosomal_uS19_bac-type"/>
</dbReference>
<evidence type="ECO:0000256" key="6">
    <source>
        <dbReference type="ARBA" id="ARBA00035253"/>
    </source>
</evidence>
<dbReference type="NCBIfam" id="TIGR01050">
    <property type="entry name" value="rpsS_bact"/>
    <property type="match status" value="1"/>
</dbReference>
<dbReference type="GO" id="GO:0000028">
    <property type="term" value="P:ribosomal small subunit assembly"/>
    <property type="evidence" value="ECO:0007669"/>
    <property type="project" value="TreeGrafter"/>
</dbReference>
<dbReference type="InterPro" id="IPR002222">
    <property type="entry name" value="Ribosomal_uS19"/>
</dbReference>
<reference evidence="8" key="1">
    <citation type="submission" date="2021-04" db="EMBL/GenBank/DDBJ databases">
        <authorList>
            <person name="Wang Y."/>
            <person name="Liu G."/>
        </authorList>
    </citation>
    <scope>NUCLEOTIDE SEQUENCE</scope>
    <source>
        <strain evidence="8">Qingdao in China</strain>
    </source>
</reference>
<keyword evidence="3" id="KW-0694">RNA-binding</keyword>
<dbReference type="PANTHER" id="PTHR11880:SF8">
    <property type="entry name" value="SMALL RIBOSOMAL SUBUNIT PROTEIN US19M"/>
    <property type="match status" value="1"/>
</dbReference>
<dbReference type="PANTHER" id="PTHR11880">
    <property type="entry name" value="RIBOSOMAL PROTEIN S19P FAMILY MEMBER"/>
    <property type="match status" value="1"/>
</dbReference>
<dbReference type="GO" id="GO:0003735">
    <property type="term" value="F:structural constituent of ribosome"/>
    <property type="evidence" value="ECO:0007669"/>
    <property type="project" value="InterPro"/>
</dbReference>
<evidence type="ECO:0000256" key="2">
    <source>
        <dbReference type="ARBA" id="ARBA00022730"/>
    </source>
</evidence>
<evidence type="ECO:0000256" key="4">
    <source>
        <dbReference type="ARBA" id="ARBA00022980"/>
    </source>
</evidence>
<dbReference type="PROSITE" id="PS00323">
    <property type="entry name" value="RIBOSOMAL_S19"/>
    <property type="match status" value="1"/>
</dbReference>
<dbReference type="Gene3D" id="3.30.860.10">
    <property type="entry name" value="30s Ribosomal Protein S19, Chain A"/>
    <property type="match status" value="1"/>
</dbReference>
<keyword evidence="2" id="KW-0699">rRNA-binding</keyword>
<accession>A0A8F9R4V4</accession>
<dbReference type="PIRSF" id="PIRSF002144">
    <property type="entry name" value="Ribosomal_S19"/>
    <property type="match status" value="1"/>
</dbReference>
<dbReference type="SUPFAM" id="SSF54570">
    <property type="entry name" value="Ribosomal protein S19"/>
    <property type="match status" value="1"/>
</dbReference>
<evidence type="ECO:0000313" key="8">
    <source>
        <dbReference type="EMBL" id="QYJ09266.1"/>
    </source>
</evidence>
<keyword evidence="8" id="KW-0496">Mitochondrion</keyword>
<comment type="similarity">
    <text evidence="1 7">Belongs to the universal ribosomal protein uS19 family.</text>
</comment>
<gene>
    <name evidence="8" type="primary">rps19</name>
</gene>